<dbReference type="GO" id="GO:0033818">
    <property type="term" value="F:beta-ketoacyl-acyl-carrier-protein synthase III activity"/>
    <property type="evidence" value="ECO:0007669"/>
    <property type="project" value="UniProtKB-UniRule"/>
</dbReference>
<dbReference type="GO" id="GO:0004315">
    <property type="term" value="F:3-oxoacyl-[acyl-carrier-protein] synthase activity"/>
    <property type="evidence" value="ECO:0007669"/>
    <property type="project" value="InterPro"/>
</dbReference>
<dbReference type="AlphaFoldDB" id="A0A1I1UV41"/>
<gene>
    <name evidence="9" type="primary">fabH</name>
    <name evidence="12" type="ORF">SAMN04487819_102342</name>
</gene>
<protein>
    <recommendedName>
        <fullName evidence="9">Beta-ketoacyl-[acyl-carrier-protein] synthase III</fullName>
        <shortName evidence="9">Beta-ketoacyl-ACP synthase III</shortName>
        <shortName evidence="9">KAS III</shortName>
        <ecNumber evidence="9">2.3.1.180</ecNumber>
    </recommendedName>
    <alternativeName>
        <fullName evidence="9">3-oxoacyl-[acyl-carrier-protein] synthase 3</fullName>
    </alternativeName>
    <alternativeName>
        <fullName evidence="9">3-oxoacyl-[acyl-carrier-protein] synthase III</fullName>
    </alternativeName>
</protein>
<evidence type="ECO:0000256" key="9">
    <source>
        <dbReference type="HAMAP-Rule" id="MF_01815"/>
    </source>
</evidence>
<dbReference type="Gene3D" id="3.40.47.10">
    <property type="match status" value="1"/>
</dbReference>
<dbReference type="NCBIfam" id="NF006829">
    <property type="entry name" value="PRK09352.1"/>
    <property type="match status" value="1"/>
</dbReference>
<dbReference type="GO" id="GO:0005737">
    <property type="term" value="C:cytoplasm"/>
    <property type="evidence" value="ECO:0007669"/>
    <property type="project" value="UniProtKB-SubCell"/>
</dbReference>
<dbReference type="EC" id="2.3.1.180" evidence="9"/>
<proteinExistence type="inferred from homology"/>
<dbReference type="SUPFAM" id="SSF53901">
    <property type="entry name" value="Thiolase-like"/>
    <property type="match status" value="1"/>
</dbReference>
<comment type="subunit">
    <text evidence="9">Homodimer.</text>
</comment>
<dbReference type="PANTHER" id="PTHR34069:SF2">
    <property type="entry name" value="BETA-KETOACYL-[ACYL-CARRIER-PROTEIN] SYNTHASE III"/>
    <property type="match status" value="1"/>
</dbReference>
<keyword evidence="5 9" id="KW-0276">Fatty acid metabolism</keyword>
<dbReference type="InterPro" id="IPR013751">
    <property type="entry name" value="ACP_syn_III_N"/>
</dbReference>
<evidence type="ECO:0000256" key="5">
    <source>
        <dbReference type="ARBA" id="ARBA00022832"/>
    </source>
</evidence>
<keyword evidence="6 9" id="KW-0443">Lipid metabolism</keyword>
<comment type="subcellular location">
    <subcellularLocation>
        <location evidence="9">Cytoplasm</location>
    </subcellularLocation>
</comment>
<feature type="region of interest" description="ACP-binding" evidence="9">
    <location>
        <begin position="255"/>
        <end position="259"/>
    </location>
</feature>
<reference evidence="13" key="1">
    <citation type="submission" date="2016-10" db="EMBL/GenBank/DDBJ databases">
        <authorList>
            <person name="Varghese N."/>
            <person name="Submissions S."/>
        </authorList>
    </citation>
    <scope>NUCLEOTIDE SEQUENCE [LARGE SCALE GENOMIC DNA]</scope>
    <source>
        <strain evidence="13">DSM 45004</strain>
    </source>
</reference>
<evidence type="ECO:0000256" key="1">
    <source>
        <dbReference type="ARBA" id="ARBA00008642"/>
    </source>
</evidence>
<keyword evidence="4 9" id="KW-0808">Transferase</keyword>
<keyword evidence="2 9" id="KW-0963">Cytoplasm</keyword>
<evidence type="ECO:0000259" key="11">
    <source>
        <dbReference type="Pfam" id="PF08545"/>
    </source>
</evidence>
<keyword evidence="13" id="KW-1185">Reference proteome</keyword>
<dbReference type="EMBL" id="FOMZ01000002">
    <property type="protein sequence ID" value="SFD72723.1"/>
    <property type="molecule type" value="Genomic_DNA"/>
</dbReference>
<keyword evidence="3 9" id="KW-0444">Lipid biosynthesis</keyword>
<dbReference type="UniPathway" id="UPA00094"/>
<organism evidence="12 13">
    <name type="scientific">Actinopolyspora alba</name>
    <dbReference type="NCBI Taxonomy" id="673379"/>
    <lineage>
        <taxon>Bacteria</taxon>
        <taxon>Bacillati</taxon>
        <taxon>Actinomycetota</taxon>
        <taxon>Actinomycetes</taxon>
        <taxon>Actinopolysporales</taxon>
        <taxon>Actinopolysporaceae</taxon>
        <taxon>Actinopolyspora</taxon>
        <taxon>Actinopolyspora alba group</taxon>
    </lineage>
</organism>
<dbReference type="RefSeq" id="WP_092924116.1">
    <property type="nucleotide sequence ID" value="NZ_FOMZ01000002.1"/>
</dbReference>
<keyword evidence="7 9" id="KW-0275">Fatty acid biosynthesis</keyword>
<comment type="function">
    <text evidence="9">Catalyzes the condensation reaction of fatty acid synthesis by the addition to an acyl acceptor of two carbons from malonyl-ACP. Catalyzes the first condensation reaction which initiates fatty acid synthesis and may therefore play a role in governing the total rate of fatty acid production. Possesses both acetoacetyl-ACP synthase and acetyl transacylase activities. Its substrate specificity determines the biosynthesis of branched-chain and/or straight-chain of fatty acids.</text>
</comment>
<dbReference type="Proteomes" id="UP000198716">
    <property type="component" value="Unassembled WGS sequence"/>
</dbReference>
<evidence type="ECO:0000256" key="4">
    <source>
        <dbReference type="ARBA" id="ARBA00022679"/>
    </source>
</evidence>
<dbReference type="GO" id="GO:0044550">
    <property type="term" value="P:secondary metabolite biosynthetic process"/>
    <property type="evidence" value="ECO:0007669"/>
    <property type="project" value="TreeGrafter"/>
</dbReference>
<dbReference type="Pfam" id="PF08545">
    <property type="entry name" value="ACP_syn_III"/>
    <property type="match status" value="1"/>
</dbReference>
<dbReference type="GO" id="GO:0006633">
    <property type="term" value="P:fatty acid biosynthetic process"/>
    <property type="evidence" value="ECO:0007669"/>
    <property type="project" value="UniProtKB-UniRule"/>
</dbReference>
<evidence type="ECO:0000256" key="3">
    <source>
        <dbReference type="ARBA" id="ARBA00022516"/>
    </source>
</evidence>
<dbReference type="HAMAP" id="MF_01815">
    <property type="entry name" value="FabH"/>
    <property type="match status" value="1"/>
</dbReference>
<dbReference type="NCBIfam" id="TIGR00747">
    <property type="entry name" value="fabH"/>
    <property type="match status" value="1"/>
</dbReference>
<dbReference type="InterPro" id="IPR013747">
    <property type="entry name" value="ACP_syn_III_C"/>
</dbReference>
<feature type="active site" evidence="9">
    <location>
        <position position="110"/>
    </location>
</feature>
<dbReference type="PANTHER" id="PTHR34069">
    <property type="entry name" value="3-OXOACYL-[ACYL-CARRIER-PROTEIN] SYNTHASE 3"/>
    <property type="match status" value="1"/>
</dbReference>
<dbReference type="InterPro" id="IPR004655">
    <property type="entry name" value="FabH"/>
</dbReference>
<dbReference type="Pfam" id="PF08541">
    <property type="entry name" value="ACP_syn_III_C"/>
    <property type="match status" value="1"/>
</dbReference>
<comment type="domain">
    <text evidence="9">The last Arg residue of the ACP-binding site is essential for the weak association between ACP/AcpP and FabH.</text>
</comment>
<evidence type="ECO:0000256" key="6">
    <source>
        <dbReference type="ARBA" id="ARBA00023098"/>
    </source>
</evidence>
<comment type="pathway">
    <text evidence="9">Lipid metabolism; fatty acid biosynthesis.</text>
</comment>
<comment type="similarity">
    <text evidence="1 9">Belongs to the thiolase-like superfamily. FabH family.</text>
</comment>
<feature type="active site" evidence="9">
    <location>
        <position position="284"/>
    </location>
</feature>
<evidence type="ECO:0000259" key="10">
    <source>
        <dbReference type="Pfam" id="PF08541"/>
    </source>
</evidence>
<comment type="catalytic activity">
    <reaction evidence="9">
        <text>malonyl-[ACP] + acetyl-CoA + H(+) = 3-oxobutanoyl-[ACP] + CO2 + CoA</text>
        <dbReference type="Rhea" id="RHEA:12080"/>
        <dbReference type="Rhea" id="RHEA-COMP:9623"/>
        <dbReference type="Rhea" id="RHEA-COMP:9625"/>
        <dbReference type="ChEBI" id="CHEBI:15378"/>
        <dbReference type="ChEBI" id="CHEBI:16526"/>
        <dbReference type="ChEBI" id="CHEBI:57287"/>
        <dbReference type="ChEBI" id="CHEBI:57288"/>
        <dbReference type="ChEBI" id="CHEBI:78449"/>
        <dbReference type="ChEBI" id="CHEBI:78450"/>
        <dbReference type="EC" id="2.3.1.180"/>
    </reaction>
</comment>
<dbReference type="InterPro" id="IPR016039">
    <property type="entry name" value="Thiolase-like"/>
</dbReference>
<feature type="domain" description="Beta-ketoacyl-[acyl-carrier-protein] synthase III C-terminal" evidence="10">
    <location>
        <begin position="238"/>
        <end position="326"/>
    </location>
</feature>
<evidence type="ECO:0000313" key="12">
    <source>
        <dbReference type="EMBL" id="SFD72723.1"/>
    </source>
</evidence>
<keyword evidence="9" id="KW-0511">Multifunctional enzyme</keyword>
<evidence type="ECO:0000256" key="7">
    <source>
        <dbReference type="ARBA" id="ARBA00023160"/>
    </source>
</evidence>
<feature type="domain" description="Beta-ketoacyl-[acyl-carrier-protein] synthase III N-terminal" evidence="11">
    <location>
        <begin position="104"/>
        <end position="184"/>
    </location>
</feature>
<sequence length="343" mass="35663">MSAVVCGLGGWLPPTIVTNEELCDRLDTTPEWIRSRTGIIERRVVSSGTATSDLAVEAGRRALRSAGFSTVGAVVLATTSPDRLCPASGPEVATRLGLVETPAFDVDSACSGFVYGLATGVGLISAGVSDSVLLIGAEAFSTLVNPADRTTATVFGDGAGALVLRRGRPDEPGSLDAFDLGADGEHSDLLAIPAGGSRQRSATGLGHGDEADWYLHMAGRAVYQQAVARMRDSTRRVLERTGCSASDVDVLAGHQANIRILEALAERLGLPGDRIVSNIDRVGNTLAASIPLLLDTATNGNLIPGDRVLITAFGAGLSWGSTLLTWPDLFVQPVDLSAEEETT</sequence>
<keyword evidence="8 9" id="KW-0012">Acyltransferase</keyword>
<feature type="active site" evidence="9">
    <location>
        <position position="254"/>
    </location>
</feature>
<accession>A0A1I1UV41</accession>
<evidence type="ECO:0000256" key="8">
    <source>
        <dbReference type="ARBA" id="ARBA00023315"/>
    </source>
</evidence>
<evidence type="ECO:0000256" key="2">
    <source>
        <dbReference type="ARBA" id="ARBA00022490"/>
    </source>
</evidence>
<evidence type="ECO:0000313" key="13">
    <source>
        <dbReference type="Proteomes" id="UP000198716"/>
    </source>
</evidence>
<dbReference type="CDD" id="cd00830">
    <property type="entry name" value="KAS_III"/>
    <property type="match status" value="1"/>
</dbReference>
<name>A0A1I1UV41_9ACTN</name>